<evidence type="ECO:0000256" key="1">
    <source>
        <dbReference type="ARBA" id="ARBA00022475"/>
    </source>
</evidence>
<dbReference type="AlphaFoldDB" id="A0A383DZ95"/>
<dbReference type="InterPro" id="IPR023081">
    <property type="entry name" value="Cell_div_FtsB"/>
</dbReference>
<evidence type="ECO:0008006" key="9">
    <source>
        <dbReference type="Google" id="ProtNLM"/>
    </source>
</evidence>
<dbReference type="Pfam" id="PF04977">
    <property type="entry name" value="DivIC"/>
    <property type="match status" value="1"/>
</dbReference>
<keyword evidence="1" id="KW-1003">Cell membrane</keyword>
<reference evidence="8" key="1">
    <citation type="submission" date="2018-05" db="EMBL/GenBank/DDBJ databases">
        <authorList>
            <person name="Lanie J.A."/>
            <person name="Ng W.-L."/>
            <person name="Kazmierczak K.M."/>
            <person name="Andrzejewski T.M."/>
            <person name="Davidsen T.M."/>
            <person name="Wayne K.J."/>
            <person name="Tettelin H."/>
            <person name="Glass J.I."/>
            <person name="Rusch D."/>
            <person name="Podicherti R."/>
            <person name="Tsui H.-C.T."/>
            <person name="Winkler M.E."/>
        </authorList>
    </citation>
    <scope>NUCLEOTIDE SEQUENCE</scope>
</reference>
<dbReference type="EMBL" id="UINC01221353">
    <property type="protein sequence ID" value="SVE49659.1"/>
    <property type="molecule type" value="Genomic_DNA"/>
</dbReference>
<name>A0A383DZ95_9ZZZZ</name>
<keyword evidence="5 7" id="KW-0472">Membrane</keyword>
<accession>A0A383DZ95</accession>
<dbReference type="PANTHER" id="PTHR37485:SF1">
    <property type="entry name" value="CELL DIVISION PROTEIN FTSB"/>
    <property type="match status" value="1"/>
</dbReference>
<evidence type="ECO:0000313" key="8">
    <source>
        <dbReference type="EMBL" id="SVE49659.1"/>
    </source>
</evidence>
<sequence length="101" mass="12178">MKQKKSVFQNRIMIFPLILILGGLFLISNDMGIVKWYQIRKERNRIQAEIDQFIKNEAILADELDRLKNDEEYIKKIAREKFHMVKPGEKVFRVIDRRKTE</sequence>
<dbReference type="GO" id="GO:0030428">
    <property type="term" value="C:cell septum"/>
    <property type="evidence" value="ECO:0007669"/>
    <property type="project" value="TreeGrafter"/>
</dbReference>
<evidence type="ECO:0000256" key="7">
    <source>
        <dbReference type="SAM" id="Phobius"/>
    </source>
</evidence>
<dbReference type="PANTHER" id="PTHR37485">
    <property type="entry name" value="CELL DIVISION PROTEIN FTSB"/>
    <property type="match status" value="1"/>
</dbReference>
<proteinExistence type="predicted"/>
<keyword evidence="6" id="KW-0131">Cell cycle</keyword>
<dbReference type="GO" id="GO:0043093">
    <property type="term" value="P:FtsZ-dependent cytokinesis"/>
    <property type="evidence" value="ECO:0007669"/>
    <property type="project" value="TreeGrafter"/>
</dbReference>
<organism evidence="8">
    <name type="scientific">marine metagenome</name>
    <dbReference type="NCBI Taxonomy" id="408172"/>
    <lineage>
        <taxon>unclassified sequences</taxon>
        <taxon>metagenomes</taxon>
        <taxon>ecological metagenomes</taxon>
    </lineage>
</organism>
<evidence type="ECO:0000256" key="5">
    <source>
        <dbReference type="ARBA" id="ARBA00023136"/>
    </source>
</evidence>
<feature type="transmembrane region" description="Helical" evidence="7">
    <location>
        <begin position="12"/>
        <end position="37"/>
    </location>
</feature>
<evidence type="ECO:0000256" key="2">
    <source>
        <dbReference type="ARBA" id="ARBA00022618"/>
    </source>
</evidence>
<keyword evidence="2" id="KW-0132">Cell division</keyword>
<protein>
    <recommendedName>
        <fullName evidence="9">Cell division protein FtsB</fullName>
    </recommendedName>
</protein>
<evidence type="ECO:0000256" key="3">
    <source>
        <dbReference type="ARBA" id="ARBA00022692"/>
    </source>
</evidence>
<keyword evidence="3 7" id="KW-0812">Transmembrane</keyword>
<keyword evidence="4 7" id="KW-1133">Transmembrane helix</keyword>
<evidence type="ECO:0000256" key="4">
    <source>
        <dbReference type="ARBA" id="ARBA00022989"/>
    </source>
</evidence>
<gene>
    <name evidence="8" type="ORF">METZ01_LOCUS502513</name>
</gene>
<evidence type="ECO:0000256" key="6">
    <source>
        <dbReference type="ARBA" id="ARBA00023306"/>
    </source>
</evidence>
<dbReference type="InterPro" id="IPR007060">
    <property type="entry name" value="FtsL/DivIC"/>
</dbReference>